<protein>
    <submittedName>
        <fullName evidence="3">Membrane protein of ER body-like protein isoform X2</fullName>
    </submittedName>
</protein>
<feature type="region of interest" description="Disordered" evidence="1">
    <location>
        <begin position="1"/>
        <end position="38"/>
    </location>
</feature>
<keyword evidence="2" id="KW-0812">Transmembrane</keyword>
<dbReference type="PANTHER" id="PTHR38937:SF2">
    <property type="entry name" value="MEMBRANE PROTEIN OF ER BODY-LIKE PROTEIN ISOFORM X1"/>
    <property type="match status" value="1"/>
</dbReference>
<evidence type="ECO:0000313" key="4">
    <source>
        <dbReference type="Proteomes" id="UP000634136"/>
    </source>
</evidence>
<feature type="compositionally biased region" description="Polar residues" evidence="1">
    <location>
        <begin position="279"/>
        <end position="298"/>
    </location>
</feature>
<comment type="caution">
    <text evidence="3">The sequence shown here is derived from an EMBL/GenBank/DDBJ whole genome shotgun (WGS) entry which is preliminary data.</text>
</comment>
<dbReference type="EMBL" id="JAAIUW010000009">
    <property type="protein sequence ID" value="KAF7816586.1"/>
    <property type="molecule type" value="Genomic_DNA"/>
</dbReference>
<keyword evidence="2" id="KW-1133">Transmembrane helix</keyword>
<accession>A0A834T9B8</accession>
<feature type="transmembrane region" description="Helical" evidence="2">
    <location>
        <begin position="697"/>
        <end position="717"/>
    </location>
</feature>
<feature type="transmembrane region" description="Helical" evidence="2">
    <location>
        <begin position="818"/>
        <end position="839"/>
    </location>
</feature>
<evidence type="ECO:0000313" key="3">
    <source>
        <dbReference type="EMBL" id="KAF7816586.1"/>
    </source>
</evidence>
<dbReference type="OrthoDB" id="1924921at2759"/>
<feature type="compositionally biased region" description="Polar residues" evidence="1">
    <location>
        <begin position="165"/>
        <end position="175"/>
    </location>
</feature>
<feature type="region of interest" description="Disordered" evidence="1">
    <location>
        <begin position="159"/>
        <end position="216"/>
    </location>
</feature>
<reference evidence="3" key="1">
    <citation type="submission" date="2020-09" db="EMBL/GenBank/DDBJ databases">
        <title>Genome-Enabled Discovery of Anthraquinone Biosynthesis in Senna tora.</title>
        <authorList>
            <person name="Kang S.-H."/>
            <person name="Pandey R.P."/>
            <person name="Lee C.-M."/>
            <person name="Sim J.-S."/>
            <person name="Jeong J.-T."/>
            <person name="Choi B.-S."/>
            <person name="Jung M."/>
            <person name="Ginzburg D."/>
            <person name="Zhao K."/>
            <person name="Won S.Y."/>
            <person name="Oh T.-J."/>
            <person name="Yu Y."/>
            <person name="Kim N.-H."/>
            <person name="Lee O.R."/>
            <person name="Lee T.-H."/>
            <person name="Bashyal P."/>
            <person name="Kim T.-S."/>
            <person name="Lee W.-H."/>
            <person name="Kawkins C."/>
            <person name="Kim C.-K."/>
            <person name="Kim J.S."/>
            <person name="Ahn B.O."/>
            <person name="Rhee S.Y."/>
            <person name="Sohng J.K."/>
        </authorList>
    </citation>
    <scope>NUCLEOTIDE SEQUENCE</scope>
    <source>
        <tissue evidence="3">Leaf</tissue>
    </source>
</reference>
<organism evidence="3 4">
    <name type="scientific">Senna tora</name>
    <dbReference type="NCBI Taxonomy" id="362788"/>
    <lineage>
        <taxon>Eukaryota</taxon>
        <taxon>Viridiplantae</taxon>
        <taxon>Streptophyta</taxon>
        <taxon>Embryophyta</taxon>
        <taxon>Tracheophyta</taxon>
        <taxon>Spermatophyta</taxon>
        <taxon>Magnoliopsida</taxon>
        <taxon>eudicotyledons</taxon>
        <taxon>Gunneridae</taxon>
        <taxon>Pentapetalae</taxon>
        <taxon>rosids</taxon>
        <taxon>fabids</taxon>
        <taxon>Fabales</taxon>
        <taxon>Fabaceae</taxon>
        <taxon>Caesalpinioideae</taxon>
        <taxon>Cassia clade</taxon>
        <taxon>Senna</taxon>
    </lineage>
</organism>
<dbReference type="PANTHER" id="PTHR38937">
    <property type="entry name" value="MEMBRANE PROTEIN OF ER BODY-LIKE PROTEIN"/>
    <property type="match status" value="1"/>
</dbReference>
<proteinExistence type="predicted"/>
<dbReference type="Proteomes" id="UP000634136">
    <property type="component" value="Unassembled WGS sequence"/>
</dbReference>
<name>A0A834T9B8_9FABA</name>
<evidence type="ECO:0000256" key="2">
    <source>
        <dbReference type="SAM" id="Phobius"/>
    </source>
</evidence>
<feature type="transmembrane region" description="Helical" evidence="2">
    <location>
        <begin position="750"/>
        <end position="774"/>
    </location>
</feature>
<dbReference type="AlphaFoldDB" id="A0A834T9B8"/>
<feature type="compositionally biased region" description="Basic and acidic residues" evidence="1">
    <location>
        <begin position="185"/>
        <end position="196"/>
    </location>
</feature>
<dbReference type="InterPro" id="IPR052843">
    <property type="entry name" value="ER_body_metal_sequester"/>
</dbReference>
<evidence type="ECO:0000256" key="1">
    <source>
        <dbReference type="SAM" id="MobiDB-lite"/>
    </source>
</evidence>
<keyword evidence="2" id="KW-0472">Membrane</keyword>
<dbReference type="CDD" id="cd01059">
    <property type="entry name" value="CCC1_like"/>
    <property type="match status" value="1"/>
</dbReference>
<feature type="transmembrane region" description="Helical" evidence="2">
    <location>
        <begin position="786"/>
        <end position="806"/>
    </location>
</feature>
<feature type="compositionally biased region" description="Polar residues" evidence="1">
    <location>
        <begin position="198"/>
        <end position="213"/>
    </location>
</feature>
<feature type="region of interest" description="Disordered" evidence="1">
    <location>
        <begin position="279"/>
        <end position="303"/>
    </location>
</feature>
<keyword evidence="4" id="KW-1185">Reference proteome</keyword>
<feature type="compositionally biased region" description="Polar residues" evidence="1">
    <location>
        <begin position="423"/>
        <end position="436"/>
    </location>
</feature>
<sequence length="872" mass="92418">MDPKHQQEHQQWMVMGEEEQEVEEAASALEGRQTRKQLQDDDISSTVLVSSSSPVIATDNGGAIADLGITTNGVSSVATDQPIVLKEEQVAEMSNDVCENGTKAAVGLGLVAEFEGPTTNGEAIGSEPNNRPYEVQNGDGARSVLLADNGRGEFKIQIENPDILTPQSNEVNNGPLSSESSLLHDSSEIKATDHKHVNNGTSKKAGSETSSESSRLKEIDVKEVLAKQETYDLICPKCNSCITKRVILRKRKRNTAKLDTEPNPDELDATVSSELVDNSLDESNQGGNANSTSITANLELSPPDDNPVQDQAVFRCLECFSIFIPRGNGFFKFLNFGGTREHGTSQVTSIAPPSNIQNPSIVSNVQNSPNITVPSVQNPSSVPASNGNWFISLFTPNKGKTVGERGKAPPKHSKAGPAEPEHSLSTTSDVLPSTENGHADRPVVLPSTENGHADRPVTNTTNDENGKTVPNIKPGHDGLNGIVSTDVQGKNNDSMDIKITGIVANLPSKNFSGVATAITSEEPVNAGKLAKDGILKPYEGDLDFPVASNVGSEIFQKPQNIDKTPEIDQNGYSSLIMQAEVPAQSSSSVVLVTAMINTAKFGVDAKPAVGSDTKAGDVILSVEDEVGSAISQTGDAALNRGDVLTEPANQVNNNGQAAVVIGEHYGWEILKSIVYGGLIESITSLGIVSSAVSSGAAPLNIIALGLANLVGGLFLIGENLIDMKNDKSGDQQQTNAQDRYQELLGRRANFLLHAVVAVLSFLIFGSVPIVIYGILINTNYQPEVKLSAVVASSLICIILLAIGKVYTKTPPKSYFKTVLYYLTMALAASGVSFIAGALFKDLLEKFNHSDSGFVITMPSSGSGTTDPAWGSY</sequence>
<feature type="region of interest" description="Disordered" evidence="1">
    <location>
        <begin position="397"/>
        <end position="479"/>
    </location>
</feature>
<gene>
    <name evidence="3" type="ORF">G2W53_030555</name>
</gene>